<dbReference type="OrthoDB" id="9801424at2"/>
<dbReference type="PANTHER" id="PTHR43409">
    <property type="entry name" value="ANAEROBIC MAGNESIUM-PROTOPORPHYRIN IX MONOMETHYL ESTER CYCLASE-RELATED"/>
    <property type="match status" value="1"/>
</dbReference>
<dbReference type="SFLD" id="SFLDG01123">
    <property type="entry name" value="methyltransferase_(Class_B)"/>
    <property type="match status" value="1"/>
</dbReference>
<organism evidence="11 12">
    <name type="scientific">Caldimonas brevitalea</name>
    <dbReference type="NCBI Taxonomy" id="413882"/>
    <lineage>
        <taxon>Bacteria</taxon>
        <taxon>Pseudomonadati</taxon>
        <taxon>Pseudomonadota</taxon>
        <taxon>Betaproteobacteria</taxon>
        <taxon>Burkholderiales</taxon>
        <taxon>Sphaerotilaceae</taxon>
        <taxon>Caldimonas</taxon>
    </lineage>
</organism>
<dbReference type="SMART" id="SM00729">
    <property type="entry name" value="Elp3"/>
    <property type="match status" value="1"/>
</dbReference>
<dbReference type="GO" id="GO:0031419">
    <property type="term" value="F:cobalamin binding"/>
    <property type="evidence" value="ECO:0007669"/>
    <property type="project" value="InterPro"/>
</dbReference>
<dbReference type="Pfam" id="PF02310">
    <property type="entry name" value="B12-binding"/>
    <property type="match status" value="1"/>
</dbReference>
<comment type="cofactor">
    <cofactor evidence="1">
        <name>[4Fe-4S] cluster</name>
        <dbReference type="ChEBI" id="CHEBI:49883"/>
    </cofactor>
</comment>
<dbReference type="GO" id="GO:0003824">
    <property type="term" value="F:catalytic activity"/>
    <property type="evidence" value="ECO:0007669"/>
    <property type="project" value="InterPro"/>
</dbReference>
<evidence type="ECO:0000256" key="5">
    <source>
        <dbReference type="ARBA" id="ARBA00022691"/>
    </source>
</evidence>
<evidence type="ECO:0000259" key="10">
    <source>
        <dbReference type="PROSITE" id="PS51918"/>
    </source>
</evidence>
<dbReference type="InterPro" id="IPR036724">
    <property type="entry name" value="Cobalamin-bd_sf"/>
</dbReference>
<evidence type="ECO:0000256" key="8">
    <source>
        <dbReference type="ARBA" id="ARBA00023014"/>
    </source>
</evidence>
<dbReference type="PANTHER" id="PTHR43409:SF7">
    <property type="entry name" value="BLL1977 PROTEIN"/>
    <property type="match status" value="1"/>
</dbReference>
<dbReference type="GO" id="GO:0046872">
    <property type="term" value="F:metal ion binding"/>
    <property type="evidence" value="ECO:0007669"/>
    <property type="project" value="UniProtKB-KW"/>
</dbReference>
<evidence type="ECO:0000313" key="11">
    <source>
        <dbReference type="EMBL" id="AKJ31874.1"/>
    </source>
</evidence>
<keyword evidence="6" id="KW-0479">Metal-binding</keyword>
<dbReference type="PROSITE" id="PS51918">
    <property type="entry name" value="RADICAL_SAM"/>
    <property type="match status" value="1"/>
</dbReference>
<dbReference type="STRING" id="413882.AAW51_5183"/>
<protein>
    <submittedName>
        <fullName evidence="11">Uncharacterized protein</fullName>
    </submittedName>
</protein>
<evidence type="ECO:0000256" key="7">
    <source>
        <dbReference type="ARBA" id="ARBA00023004"/>
    </source>
</evidence>
<dbReference type="InterPro" id="IPR006158">
    <property type="entry name" value="Cobalamin-bd"/>
</dbReference>
<dbReference type="Pfam" id="PF04055">
    <property type="entry name" value="Radical_SAM"/>
    <property type="match status" value="1"/>
</dbReference>
<dbReference type="InterPro" id="IPR034466">
    <property type="entry name" value="Methyltransferase_Class_B"/>
</dbReference>
<dbReference type="Proteomes" id="UP000035352">
    <property type="component" value="Chromosome"/>
</dbReference>
<dbReference type="Gene3D" id="3.80.30.20">
    <property type="entry name" value="tm_1862 like domain"/>
    <property type="match status" value="1"/>
</dbReference>
<keyword evidence="12" id="KW-1185">Reference proteome</keyword>
<feature type="domain" description="B12-binding" evidence="9">
    <location>
        <begin position="9"/>
        <end position="160"/>
    </location>
</feature>
<dbReference type="InterPro" id="IPR007197">
    <property type="entry name" value="rSAM"/>
</dbReference>
<proteinExistence type="predicted"/>
<sequence>MKVLLCHPNQKVSLEGMKGRPMVGPPLGLLLVAGHLRASGLPCEVEVYDARVNAVFTTNEKGETIFGDTDLESVERIKRARPDIVGISNMFTVQIDRAYTLAKLVKEALPDTIVVIGGPHVTVFPQEALALPAIDYVVLGEGEHRFTELVRAFIEGRTPAVEGVVGKTQVISLPTHKKPTIKYIPDIDQLPLPAYDLVDLHAYFDLARRGYSPRYREWGKRAMTVITSRGCPHTCTFCSIHATMGYKYRFHSLEYMKRHIDLLVTQYGVDFIHFEDDNLTHMPERYDEIIGYMSTLRPKIGWDTPNGVRGDSWTRERIKKAKESGCQFLTVAIESAVPRVLNEIVHKRLELARVEEMIRWCHEFNLRLHAFYIIGFPGETLEEMQTTIDFALDRYRRYGVTPFLQTLIPLPGTPIHRIILKFGFFKDKIETKHNQVTTDDFTPEQVRKIYREYLWKRLAIFALRTLTSRHDFFYNLRLVAKYPKAVVHAARNAISASW</sequence>
<dbReference type="InterPro" id="IPR023404">
    <property type="entry name" value="rSAM_horseshoe"/>
</dbReference>
<evidence type="ECO:0000256" key="4">
    <source>
        <dbReference type="ARBA" id="ARBA00022679"/>
    </source>
</evidence>
<dbReference type="GO" id="GO:0005829">
    <property type="term" value="C:cytosol"/>
    <property type="evidence" value="ECO:0007669"/>
    <property type="project" value="TreeGrafter"/>
</dbReference>
<dbReference type="PROSITE" id="PS51332">
    <property type="entry name" value="B12_BINDING"/>
    <property type="match status" value="1"/>
</dbReference>
<dbReference type="InterPro" id="IPR020612">
    <property type="entry name" value="Methylthiotransferase_CS"/>
</dbReference>
<keyword evidence="5" id="KW-0949">S-adenosyl-L-methionine</keyword>
<dbReference type="GO" id="GO:0051539">
    <property type="term" value="F:4 iron, 4 sulfur cluster binding"/>
    <property type="evidence" value="ECO:0007669"/>
    <property type="project" value="UniProtKB-KW"/>
</dbReference>
<dbReference type="SUPFAM" id="SSF52242">
    <property type="entry name" value="Cobalamin (vitamin B12)-binding domain"/>
    <property type="match status" value="1"/>
</dbReference>
<evidence type="ECO:0000256" key="6">
    <source>
        <dbReference type="ARBA" id="ARBA00022723"/>
    </source>
</evidence>
<evidence type="ECO:0000256" key="1">
    <source>
        <dbReference type="ARBA" id="ARBA00001966"/>
    </source>
</evidence>
<dbReference type="SFLD" id="SFLDG01082">
    <property type="entry name" value="B12-binding_domain_containing"/>
    <property type="match status" value="1"/>
</dbReference>
<feature type="domain" description="Radical SAM core" evidence="10">
    <location>
        <begin position="217"/>
        <end position="439"/>
    </location>
</feature>
<dbReference type="InterPro" id="IPR006638">
    <property type="entry name" value="Elp3/MiaA/NifB-like_rSAM"/>
</dbReference>
<accession>A0A0G3BR26</accession>
<dbReference type="CDD" id="cd01335">
    <property type="entry name" value="Radical_SAM"/>
    <property type="match status" value="1"/>
</dbReference>
<dbReference type="RefSeq" id="WP_053013915.1">
    <property type="nucleotide sequence ID" value="NZ_CP011371.1"/>
</dbReference>
<dbReference type="EMBL" id="CP011371">
    <property type="protein sequence ID" value="AKJ31874.1"/>
    <property type="molecule type" value="Genomic_DNA"/>
</dbReference>
<gene>
    <name evidence="11" type="ORF">AAW51_5183</name>
</gene>
<name>A0A0G3BR26_9BURK</name>
<evidence type="ECO:0000259" key="9">
    <source>
        <dbReference type="PROSITE" id="PS51332"/>
    </source>
</evidence>
<dbReference type="PROSITE" id="PS01278">
    <property type="entry name" value="MTTASE_RADICAL"/>
    <property type="match status" value="1"/>
</dbReference>
<dbReference type="SFLD" id="SFLDS00029">
    <property type="entry name" value="Radical_SAM"/>
    <property type="match status" value="1"/>
</dbReference>
<dbReference type="AlphaFoldDB" id="A0A0G3BR26"/>
<dbReference type="InterPro" id="IPR051198">
    <property type="entry name" value="BchE-like"/>
</dbReference>
<keyword evidence="4" id="KW-0808">Transferase</keyword>
<dbReference type="CDD" id="cd02068">
    <property type="entry name" value="radical_SAM_B12_BD"/>
    <property type="match status" value="1"/>
</dbReference>
<dbReference type="KEGG" id="pbh:AAW51_5183"/>
<keyword evidence="3" id="KW-0489">Methyltransferase</keyword>
<keyword evidence="2" id="KW-0004">4Fe-4S</keyword>
<dbReference type="SUPFAM" id="SSF102114">
    <property type="entry name" value="Radical SAM enzymes"/>
    <property type="match status" value="1"/>
</dbReference>
<evidence type="ECO:0000256" key="3">
    <source>
        <dbReference type="ARBA" id="ARBA00022603"/>
    </source>
</evidence>
<dbReference type="Gene3D" id="3.40.50.280">
    <property type="entry name" value="Cobalamin-binding domain"/>
    <property type="match status" value="1"/>
</dbReference>
<evidence type="ECO:0000256" key="2">
    <source>
        <dbReference type="ARBA" id="ARBA00022485"/>
    </source>
</evidence>
<evidence type="ECO:0000313" key="12">
    <source>
        <dbReference type="Proteomes" id="UP000035352"/>
    </source>
</evidence>
<keyword evidence="7" id="KW-0408">Iron</keyword>
<dbReference type="InterPro" id="IPR058240">
    <property type="entry name" value="rSAM_sf"/>
</dbReference>
<reference evidence="11 12" key="1">
    <citation type="submission" date="2015-05" db="EMBL/GenBank/DDBJ databases">
        <authorList>
            <person name="Tang B."/>
            <person name="Yu Y."/>
        </authorList>
    </citation>
    <scope>NUCLEOTIDE SEQUENCE [LARGE SCALE GENOMIC DNA]</scope>
    <source>
        <strain evidence="11 12">DSM 7029</strain>
    </source>
</reference>
<keyword evidence="8" id="KW-0411">Iron-sulfur</keyword>